<dbReference type="AlphaFoldDB" id="A0A1G6NF44"/>
<evidence type="ECO:0000256" key="1">
    <source>
        <dbReference type="SAM" id="Phobius"/>
    </source>
</evidence>
<evidence type="ECO:0000313" key="2">
    <source>
        <dbReference type="EMBL" id="SDC66341.1"/>
    </source>
</evidence>
<keyword evidence="3" id="KW-1185">Reference proteome</keyword>
<name>A0A1G6NF44_9BACT</name>
<keyword evidence="1" id="KW-0812">Transmembrane</keyword>
<dbReference type="EMBL" id="FNAC01000003">
    <property type="protein sequence ID" value="SDC66341.1"/>
    <property type="molecule type" value="Genomic_DNA"/>
</dbReference>
<proteinExistence type="predicted"/>
<organism evidence="2 3">
    <name type="scientific">Algoriphagus faecimaris</name>
    <dbReference type="NCBI Taxonomy" id="686796"/>
    <lineage>
        <taxon>Bacteria</taxon>
        <taxon>Pseudomonadati</taxon>
        <taxon>Bacteroidota</taxon>
        <taxon>Cytophagia</taxon>
        <taxon>Cytophagales</taxon>
        <taxon>Cyclobacteriaceae</taxon>
        <taxon>Algoriphagus</taxon>
    </lineage>
</organism>
<sequence>MYFYRISYLKLEDIYAVFYYFAPLVGLISIIFPLYFYENKF</sequence>
<keyword evidence="1" id="KW-1133">Transmembrane helix</keyword>
<dbReference type="Proteomes" id="UP000199060">
    <property type="component" value="Unassembled WGS sequence"/>
</dbReference>
<accession>A0A1G6NF44</accession>
<reference evidence="3" key="1">
    <citation type="submission" date="2016-10" db="EMBL/GenBank/DDBJ databases">
        <authorList>
            <person name="Varghese N."/>
            <person name="Submissions S."/>
        </authorList>
    </citation>
    <scope>NUCLEOTIDE SEQUENCE [LARGE SCALE GENOMIC DNA]</scope>
    <source>
        <strain evidence="3">DSM 23095</strain>
    </source>
</reference>
<protein>
    <submittedName>
        <fullName evidence="2">Uncharacterized protein</fullName>
    </submittedName>
</protein>
<keyword evidence="1" id="KW-0472">Membrane</keyword>
<evidence type="ECO:0000313" key="3">
    <source>
        <dbReference type="Proteomes" id="UP000199060"/>
    </source>
</evidence>
<gene>
    <name evidence="2" type="ORF">SAMN04488104_1003100</name>
</gene>
<feature type="transmembrane region" description="Helical" evidence="1">
    <location>
        <begin position="17"/>
        <end position="37"/>
    </location>
</feature>